<reference evidence="1" key="1">
    <citation type="submission" date="2014-11" db="EMBL/GenBank/DDBJ databases">
        <authorList>
            <person name="Amaro Gonzalez C."/>
        </authorList>
    </citation>
    <scope>NUCLEOTIDE SEQUENCE</scope>
</reference>
<protein>
    <submittedName>
        <fullName evidence="1">Uncharacterized protein</fullName>
    </submittedName>
</protein>
<dbReference type="AlphaFoldDB" id="A0A0E9PMH5"/>
<accession>A0A0E9PMH5</accession>
<proteinExistence type="predicted"/>
<organism evidence="1">
    <name type="scientific">Anguilla anguilla</name>
    <name type="common">European freshwater eel</name>
    <name type="synonym">Muraena anguilla</name>
    <dbReference type="NCBI Taxonomy" id="7936"/>
    <lineage>
        <taxon>Eukaryota</taxon>
        <taxon>Metazoa</taxon>
        <taxon>Chordata</taxon>
        <taxon>Craniata</taxon>
        <taxon>Vertebrata</taxon>
        <taxon>Euteleostomi</taxon>
        <taxon>Actinopterygii</taxon>
        <taxon>Neopterygii</taxon>
        <taxon>Teleostei</taxon>
        <taxon>Anguilliformes</taxon>
        <taxon>Anguillidae</taxon>
        <taxon>Anguilla</taxon>
    </lineage>
</organism>
<name>A0A0E9PMH5_ANGAN</name>
<dbReference type="EMBL" id="GBXM01103080">
    <property type="protein sequence ID" value="JAH05497.1"/>
    <property type="molecule type" value="Transcribed_RNA"/>
</dbReference>
<evidence type="ECO:0000313" key="1">
    <source>
        <dbReference type="EMBL" id="JAH05497.1"/>
    </source>
</evidence>
<reference evidence="1" key="2">
    <citation type="journal article" date="2015" name="Fish Shellfish Immunol.">
        <title>Early steps in the European eel (Anguilla anguilla)-Vibrio vulnificus interaction in the gills: Role of the RtxA13 toxin.</title>
        <authorList>
            <person name="Callol A."/>
            <person name="Pajuelo D."/>
            <person name="Ebbesson L."/>
            <person name="Teles M."/>
            <person name="MacKenzie S."/>
            <person name="Amaro C."/>
        </authorList>
    </citation>
    <scope>NUCLEOTIDE SEQUENCE</scope>
</reference>
<sequence>MSPVMELQLRTGGELESGSQSSLEFWSSRKLAVTLSFFS</sequence>